<evidence type="ECO:0000313" key="3">
    <source>
        <dbReference type="EMBL" id="KAF7286547.1"/>
    </source>
</evidence>
<keyword evidence="4" id="KW-1185">Reference proteome</keyword>
<feature type="signal peptide" evidence="2">
    <location>
        <begin position="1"/>
        <end position="20"/>
    </location>
</feature>
<keyword evidence="2" id="KW-0732">Signal</keyword>
<evidence type="ECO:0000313" key="4">
    <source>
        <dbReference type="Proteomes" id="UP000625711"/>
    </source>
</evidence>
<feature type="chain" id="PRO_5032677983" evidence="2">
    <location>
        <begin position="21"/>
        <end position="243"/>
    </location>
</feature>
<dbReference type="EMBL" id="JAACXV010000024">
    <property type="protein sequence ID" value="KAF7286547.1"/>
    <property type="molecule type" value="Genomic_DNA"/>
</dbReference>
<sequence>MKRNLLIVCCLGLCVVGVFSKPADFDLLADDSKHYVQGAGQSYNEAQHSEHGEAGNKAYDSKHEAERGLQGHHDKERHQKEYAEEGGSKKAHNHDDGYYASGHKGSHGEKGYSFVDSGSYAKGHSTKGHHDVHKLDEYKKKKEFFDEDHDAAHKERHGGYELGKDFKNGEFKYGGHAKKVYFEGEFGATGKAEKGAHDLEDAGHLHAKGRDEYFKDAEEFVKKGNAEFFNNFGYELKKPEAVY</sequence>
<dbReference type="InterPro" id="IPR031959">
    <property type="entry name" value="DUF4779"/>
</dbReference>
<gene>
    <name evidence="3" type="ORF">GWI33_004947</name>
</gene>
<dbReference type="AlphaFoldDB" id="A0A834IT13"/>
<comment type="caution">
    <text evidence="3">The sequence shown here is derived from an EMBL/GenBank/DDBJ whole genome shotgun (WGS) entry which is preliminary data.</text>
</comment>
<feature type="region of interest" description="Disordered" evidence="1">
    <location>
        <begin position="44"/>
        <end position="106"/>
    </location>
</feature>
<reference evidence="3" key="1">
    <citation type="submission" date="2020-08" db="EMBL/GenBank/DDBJ databases">
        <title>Genome sequencing and assembly of the red palm weevil Rhynchophorus ferrugineus.</title>
        <authorList>
            <person name="Dias G.B."/>
            <person name="Bergman C.M."/>
            <person name="Manee M."/>
        </authorList>
    </citation>
    <scope>NUCLEOTIDE SEQUENCE</scope>
    <source>
        <strain evidence="3">AA-2017</strain>
        <tissue evidence="3">Whole larva</tissue>
    </source>
</reference>
<evidence type="ECO:0000256" key="1">
    <source>
        <dbReference type="SAM" id="MobiDB-lite"/>
    </source>
</evidence>
<name>A0A834IT13_RHYFE</name>
<protein>
    <submittedName>
        <fullName evidence="3">Uncharacterized protein</fullName>
    </submittedName>
</protein>
<organism evidence="3 4">
    <name type="scientific">Rhynchophorus ferrugineus</name>
    <name type="common">Red palm weevil</name>
    <name type="synonym">Curculio ferrugineus</name>
    <dbReference type="NCBI Taxonomy" id="354439"/>
    <lineage>
        <taxon>Eukaryota</taxon>
        <taxon>Metazoa</taxon>
        <taxon>Ecdysozoa</taxon>
        <taxon>Arthropoda</taxon>
        <taxon>Hexapoda</taxon>
        <taxon>Insecta</taxon>
        <taxon>Pterygota</taxon>
        <taxon>Neoptera</taxon>
        <taxon>Endopterygota</taxon>
        <taxon>Coleoptera</taxon>
        <taxon>Polyphaga</taxon>
        <taxon>Cucujiformia</taxon>
        <taxon>Curculionidae</taxon>
        <taxon>Dryophthorinae</taxon>
        <taxon>Rhynchophorus</taxon>
    </lineage>
</organism>
<feature type="compositionally biased region" description="Basic and acidic residues" evidence="1">
    <location>
        <begin position="47"/>
        <end position="97"/>
    </location>
</feature>
<evidence type="ECO:0000256" key="2">
    <source>
        <dbReference type="SAM" id="SignalP"/>
    </source>
</evidence>
<accession>A0A834IT13</accession>
<dbReference type="Pfam" id="PF16009">
    <property type="entry name" value="DUF4779"/>
    <property type="match status" value="1"/>
</dbReference>
<proteinExistence type="predicted"/>
<dbReference type="OrthoDB" id="8251545at2759"/>
<dbReference type="Proteomes" id="UP000625711">
    <property type="component" value="Unassembled WGS sequence"/>
</dbReference>